<name>A0ACA9MII2_9GLOM</name>
<reference evidence="1" key="1">
    <citation type="submission" date="2021-06" db="EMBL/GenBank/DDBJ databases">
        <authorList>
            <person name="Kallberg Y."/>
            <person name="Tangrot J."/>
            <person name="Rosling A."/>
        </authorList>
    </citation>
    <scope>NUCLEOTIDE SEQUENCE</scope>
    <source>
        <strain evidence="1">MA461A</strain>
    </source>
</reference>
<feature type="non-terminal residue" evidence="1">
    <location>
        <position position="1"/>
    </location>
</feature>
<dbReference type="EMBL" id="CAJVQC010008465">
    <property type="protein sequence ID" value="CAG8592937.1"/>
    <property type="molecule type" value="Genomic_DNA"/>
</dbReference>
<keyword evidence="2" id="KW-1185">Reference proteome</keyword>
<dbReference type="Proteomes" id="UP000789920">
    <property type="component" value="Unassembled WGS sequence"/>
</dbReference>
<evidence type="ECO:0000313" key="1">
    <source>
        <dbReference type="EMBL" id="CAG8592937.1"/>
    </source>
</evidence>
<evidence type="ECO:0000313" key="2">
    <source>
        <dbReference type="Proteomes" id="UP000789920"/>
    </source>
</evidence>
<proteinExistence type="predicted"/>
<accession>A0ACA9MII2</accession>
<feature type="non-terminal residue" evidence="1">
    <location>
        <position position="246"/>
    </location>
</feature>
<comment type="caution">
    <text evidence="1">The sequence shown here is derived from an EMBL/GenBank/DDBJ whole genome shotgun (WGS) entry which is preliminary data.</text>
</comment>
<protein>
    <submittedName>
        <fullName evidence="1">30827_t:CDS:1</fullName>
    </submittedName>
</protein>
<gene>
    <name evidence="1" type="ORF">RPERSI_LOCUS5614</name>
</gene>
<sequence length="246" mass="27327">VTLVAPGNFIANSHSYRLIPQVIIDKRAGTELVNQDEINADLFFCDMGMNFACFDLAWKLEMPVVGFGSSTLLAVTPSLYKSDPLHGCHVNMENESFYDRFTSRMENILCLFDTFLGLEIPTAMLLLHQEIGPVLPDTYPGLTPALDSFLNSHPRTMYFSLGTVVFTSPQNIAILLKSCLELIDQNVIDGVIWATVRTNVTELITKVFLSHGETSSSHESMYTATPMLILPIMTDQLGNAEKLELT</sequence>
<organism evidence="1 2">
    <name type="scientific">Racocetra persica</name>
    <dbReference type="NCBI Taxonomy" id="160502"/>
    <lineage>
        <taxon>Eukaryota</taxon>
        <taxon>Fungi</taxon>
        <taxon>Fungi incertae sedis</taxon>
        <taxon>Mucoromycota</taxon>
        <taxon>Glomeromycotina</taxon>
        <taxon>Glomeromycetes</taxon>
        <taxon>Diversisporales</taxon>
        <taxon>Gigasporaceae</taxon>
        <taxon>Racocetra</taxon>
    </lineage>
</organism>